<gene>
    <name evidence="2" type="ORF">DPMN_060604</name>
</gene>
<evidence type="ECO:0000313" key="3">
    <source>
        <dbReference type="Proteomes" id="UP000828390"/>
    </source>
</evidence>
<evidence type="ECO:0000256" key="1">
    <source>
        <dbReference type="SAM" id="MobiDB-lite"/>
    </source>
</evidence>
<dbReference type="AlphaFoldDB" id="A0A9D4C6A4"/>
<dbReference type="Proteomes" id="UP000828390">
    <property type="component" value="Unassembled WGS sequence"/>
</dbReference>
<dbReference type="EMBL" id="JAIWYP010000013">
    <property type="protein sequence ID" value="KAH3717808.1"/>
    <property type="molecule type" value="Genomic_DNA"/>
</dbReference>
<sequence>VKSQNMVKSIWSDMKSENGSTNKSVPKVHFDGNDTPLKQTTKNPSMTKKRRKNSPMMMNDYLF</sequence>
<comment type="caution">
    <text evidence="2">The sequence shown here is derived from an EMBL/GenBank/DDBJ whole genome shotgun (WGS) entry which is preliminary data.</text>
</comment>
<protein>
    <submittedName>
        <fullName evidence="2">Uncharacterized protein</fullName>
    </submittedName>
</protein>
<proteinExistence type="predicted"/>
<evidence type="ECO:0000313" key="2">
    <source>
        <dbReference type="EMBL" id="KAH3717808.1"/>
    </source>
</evidence>
<feature type="compositionally biased region" description="Polar residues" evidence="1">
    <location>
        <begin position="36"/>
        <end position="46"/>
    </location>
</feature>
<accession>A0A9D4C6A4</accession>
<organism evidence="2 3">
    <name type="scientific">Dreissena polymorpha</name>
    <name type="common">Zebra mussel</name>
    <name type="synonym">Mytilus polymorpha</name>
    <dbReference type="NCBI Taxonomy" id="45954"/>
    <lineage>
        <taxon>Eukaryota</taxon>
        <taxon>Metazoa</taxon>
        <taxon>Spiralia</taxon>
        <taxon>Lophotrochozoa</taxon>
        <taxon>Mollusca</taxon>
        <taxon>Bivalvia</taxon>
        <taxon>Autobranchia</taxon>
        <taxon>Heteroconchia</taxon>
        <taxon>Euheterodonta</taxon>
        <taxon>Imparidentia</taxon>
        <taxon>Neoheterodontei</taxon>
        <taxon>Myida</taxon>
        <taxon>Dreissenoidea</taxon>
        <taxon>Dreissenidae</taxon>
        <taxon>Dreissena</taxon>
    </lineage>
</organism>
<feature type="region of interest" description="Disordered" evidence="1">
    <location>
        <begin position="1"/>
        <end position="63"/>
    </location>
</feature>
<feature type="non-terminal residue" evidence="2">
    <location>
        <position position="1"/>
    </location>
</feature>
<reference evidence="2" key="1">
    <citation type="journal article" date="2019" name="bioRxiv">
        <title>The Genome of the Zebra Mussel, Dreissena polymorpha: A Resource for Invasive Species Research.</title>
        <authorList>
            <person name="McCartney M.A."/>
            <person name="Auch B."/>
            <person name="Kono T."/>
            <person name="Mallez S."/>
            <person name="Zhang Y."/>
            <person name="Obille A."/>
            <person name="Becker A."/>
            <person name="Abrahante J.E."/>
            <person name="Garbe J."/>
            <person name="Badalamenti J.P."/>
            <person name="Herman A."/>
            <person name="Mangelson H."/>
            <person name="Liachko I."/>
            <person name="Sullivan S."/>
            <person name="Sone E.D."/>
            <person name="Koren S."/>
            <person name="Silverstein K.A.T."/>
            <person name="Beckman K.B."/>
            <person name="Gohl D.M."/>
        </authorList>
    </citation>
    <scope>NUCLEOTIDE SEQUENCE</scope>
    <source>
        <strain evidence="2">Duluth1</strain>
        <tissue evidence="2">Whole animal</tissue>
    </source>
</reference>
<name>A0A9D4C6A4_DREPO</name>
<reference evidence="2" key="2">
    <citation type="submission" date="2020-11" db="EMBL/GenBank/DDBJ databases">
        <authorList>
            <person name="McCartney M.A."/>
            <person name="Auch B."/>
            <person name="Kono T."/>
            <person name="Mallez S."/>
            <person name="Becker A."/>
            <person name="Gohl D.M."/>
            <person name="Silverstein K.A.T."/>
            <person name="Koren S."/>
            <person name="Bechman K.B."/>
            <person name="Herman A."/>
            <person name="Abrahante J.E."/>
            <person name="Garbe J."/>
        </authorList>
    </citation>
    <scope>NUCLEOTIDE SEQUENCE</scope>
    <source>
        <strain evidence="2">Duluth1</strain>
        <tissue evidence="2">Whole animal</tissue>
    </source>
</reference>
<keyword evidence="3" id="KW-1185">Reference proteome</keyword>